<accession>A0A2H3TVG4</accession>
<dbReference type="VEuPathDB" id="FungiDB:FOC1_g10013678"/>
<dbReference type="VEuPathDB" id="FungiDB:FOC4_g10010405"/>
<dbReference type="InterPro" id="IPR029058">
    <property type="entry name" value="AB_hydrolase_fold"/>
</dbReference>
<dbReference type="InterPro" id="IPR000073">
    <property type="entry name" value="AB_hydrolase_1"/>
</dbReference>
<dbReference type="EMBL" id="FMJY01000012">
    <property type="protein sequence ID" value="SCO92597.1"/>
    <property type="molecule type" value="Genomic_DNA"/>
</dbReference>
<dbReference type="VEuPathDB" id="FungiDB:FOIG_05725"/>
<evidence type="ECO:0000256" key="1">
    <source>
        <dbReference type="ARBA" id="ARBA00022801"/>
    </source>
</evidence>
<dbReference type="InterPro" id="IPR000639">
    <property type="entry name" value="Epox_hydrolase-like"/>
</dbReference>
<dbReference type="VEuPathDB" id="FungiDB:HZS61_004984"/>
<protein>
    <submittedName>
        <fullName evidence="4">Related to epoxide hydrolase</fullName>
    </submittedName>
</protein>
<evidence type="ECO:0000313" key="5">
    <source>
        <dbReference type="Proteomes" id="UP000219369"/>
    </source>
</evidence>
<comment type="similarity">
    <text evidence="2">Belongs to the AB hydrolase superfamily. Epoxide hydrolase family.</text>
</comment>
<dbReference type="PANTHER" id="PTHR43329">
    <property type="entry name" value="EPOXIDE HYDROLASE"/>
    <property type="match status" value="1"/>
</dbReference>
<dbReference type="VEuPathDB" id="FungiDB:FOZG_17320"/>
<reference evidence="5" key="1">
    <citation type="submission" date="2016-09" db="EMBL/GenBank/DDBJ databases">
        <authorList>
            <person name="Guldener U."/>
        </authorList>
    </citation>
    <scope>NUCLEOTIDE SEQUENCE [LARGE SCALE GENOMIC DNA]</scope>
    <source>
        <strain evidence="5">V64-1</strain>
    </source>
</reference>
<name>A0A2H3TVG4_FUSOX</name>
<dbReference type="VEuPathDB" id="FungiDB:FOMG_18015"/>
<dbReference type="SUPFAM" id="SSF53474">
    <property type="entry name" value="alpha/beta-Hydrolases"/>
    <property type="match status" value="1"/>
</dbReference>
<dbReference type="Proteomes" id="UP000219369">
    <property type="component" value="Unassembled WGS sequence"/>
</dbReference>
<dbReference type="GO" id="GO:0016787">
    <property type="term" value="F:hydrolase activity"/>
    <property type="evidence" value="ECO:0007669"/>
    <property type="project" value="UniProtKB-KW"/>
</dbReference>
<sequence length="335" mass="38342">MADKLGIEDSRVTWHTATIRHKTYHYMKADPDNEPLATILLLHEFPDLAFGWRYQIPCLQSHGYQIIAPDMLGFGLTSAPCQPSSYALRSIAEDIRDLANVVAKDKKIILGGHDWGGAVVWRTALWFPDLVQGIFSVGTPFIPPSRIYRSLDDVTQREGMKSLRYQLQFQGALIDKEITDETKIRQFLNAMFGAKGSENEVGFHAAEGILFHNLPKLNQPQLLSNVEMDYYVSRYSLQGQAKLEGPLHWYRTRAHNYLDELRLLLKPLKFSMPALFLAATRDEALPSSMSEGMDQYFENLTRKEVDASHWVLWESPTKVNEQILAWLEMVIQRKS</sequence>
<keyword evidence="1 4" id="KW-0378">Hydrolase</keyword>
<evidence type="ECO:0000259" key="3">
    <source>
        <dbReference type="Pfam" id="PF00561"/>
    </source>
</evidence>
<feature type="domain" description="AB hydrolase-1" evidence="3">
    <location>
        <begin position="38"/>
        <end position="316"/>
    </location>
</feature>
<dbReference type="Gene3D" id="3.40.50.1820">
    <property type="entry name" value="alpha/beta hydrolase"/>
    <property type="match status" value="1"/>
</dbReference>
<dbReference type="PRINTS" id="PR00412">
    <property type="entry name" value="EPOXHYDRLASE"/>
</dbReference>
<dbReference type="OrthoDB" id="408373at2759"/>
<evidence type="ECO:0000256" key="2">
    <source>
        <dbReference type="ARBA" id="ARBA00038334"/>
    </source>
</evidence>
<dbReference type="Pfam" id="PF00561">
    <property type="entry name" value="Abhydrolase_1"/>
    <property type="match status" value="1"/>
</dbReference>
<dbReference type="AlphaFoldDB" id="A0A2H3TVG4"/>
<organism evidence="4 5">
    <name type="scientific">Fusarium oxysporum</name>
    <name type="common">Fusarium vascular wilt</name>
    <dbReference type="NCBI Taxonomy" id="5507"/>
    <lineage>
        <taxon>Eukaryota</taxon>
        <taxon>Fungi</taxon>
        <taxon>Dikarya</taxon>
        <taxon>Ascomycota</taxon>
        <taxon>Pezizomycotina</taxon>
        <taxon>Sordariomycetes</taxon>
        <taxon>Hypocreomycetidae</taxon>
        <taxon>Hypocreales</taxon>
        <taxon>Nectriaceae</taxon>
        <taxon>Fusarium</taxon>
        <taxon>Fusarium oxysporum species complex</taxon>
    </lineage>
</organism>
<proteinExistence type="inferred from homology"/>
<dbReference type="VEuPathDB" id="FungiDB:FOXG_14841"/>
<gene>
    <name evidence="4" type="ORF">FRV6_16725</name>
</gene>
<evidence type="ECO:0000313" key="4">
    <source>
        <dbReference type="EMBL" id="SCO92597.1"/>
    </source>
</evidence>
<dbReference type="PRINTS" id="PR00111">
    <property type="entry name" value="ABHYDROLASE"/>
</dbReference>